<dbReference type="EMBL" id="LVVM01001533">
    <property type="protein sequence ID" value="OJA18348.1"/>
    <property type="molecule type" value="Genomic_DNA"/>
</dbReference>
<evidence type="ECO:0000313" key="1">
    <source>
        <dbReference type="EMBL" id="OJA18348.1"/>
    </source>
</evidence>
<proteinExistence type="predicted"/>
<protein>
    <submittedName>
        <fullName evidence="1">Uncharacterized protein</fullName>
    </submittedName>
</protein>
<keyword evidence="2" id="KW-1185">Reference proteome</keyword>
<name>A0A1J8R366_9AGAM</name>
<organism evidence="1 2">
    <name type="scientific">Rhizopogon vesiculosus</name>
    <dbReference type="NCBI Taxonomy" id="180088"/>
    <lineage>
        <taxon>Eukaryota</taxon>
        <taxon>Fungi</taxon>
        <taxon>Dikarya</taxon>
        <taxon>Basidiomycota</taxon>
        <taxon>Agaricomycotina</taxon>
        <taxon>Agaricomycetes</taxon>
        <taxon>Agaricomycetidae</taxon>
        <taxon>Boletales</taxon>
        <taxon>Suillineae</taxon>
        <taxon>Rhizopogonaceae</taxon>
        <taxon>Rhizopogon</taxon>
    </lineage>
</organism>
<comment type="caution">
    <text evidence="1">The sequence shown here is derived from an EMBL/GenBank/DDBJ whole genome shotgun (WGS) entry which is preliminary data.</text>
</comment>
<evidence type="ECO:0000313" key="2">
    <source>
        <dbReference type="Proteomes" id="UP000183567"/>
    </source>
</evidence>
<accession>A0A1J8R366</accession>
<dbReference type="STRING" id="180088.A0A1J8R366"/>
<gene>
    <name evidence="1" type="ORF">AZE42_13334</name>
</gene>
<reference evidence="1 2" key="1">
    <citation type="submission" date="2016-03" db="EMBL/GenBank/DDBJ databases">
        <title>Comparative genomics of the ectomycorrhizal sister species Rhizopogon vinicolor and Rhizopogon vesiculosus (Basidiomycota: Boletales) reveals a divergence of the mating type B locus.</title>
        <authorList>
            <person name="Mujic A.B."/>
            <person name="Kuo A."/>
            <person name="Tritt A."/>
            <person name="Lipzen A."/>
            <person name="Chen C."/>
            <person name="Johnson J."/>
            <person name="Sharma A."/>
            <person name="Barry K."/>
            <person name="Grigoriev I.V."/>
            <person name="Spatafora J.W."/>
        </authorList>
    </citation>
    <scope>NUCLEOTIDE SEQUENCE [LARGE SCALE GENOMIC DNA]</scope>
    <source>
        <strain evidence="1 2">AM-OR11-056</strain>
    </source>
</reference>
<dbReference type="Proteomes" id="UP000183567">
    <property type="component" value="Unassembled WGS sequence"/>
</dbReference>
<sequence>MTMESANKSKDTMLGVIENLRFDFGGGEIQLQVQVIEILLSRPFYAHTSCVTRDTINGDQNITLSDPNTGKEITIATRNWLKVLGPGF</sequence>
<dbReference type="AlphaFoldDB" id="A0A1J8R366"/>
<dbReference type="OrthoDB" id="3202009at2759"/>